<evidence type="ECO:0000256" key="4">
    <source>
        <dbReference type="PROSITE-ProRule" id="PRU00169"/>
    </source>
</evidence>
<sequence>MSTADMLGELGYSVIEVASAEEAMRLVAQGEHFDLLVTDHLMPGITGTDLARAVRSSRPGMPVLVVSGYAESDGIAADLPRLTKPFRKDELASNLAQLANL</sequence>
<evidence type="ECO:0000313" key="7">
    <source>
        <dbReference type="Proteomes" id="UP001055108"/>
    </source>
</evidence>
<dbReference type="Proteomes" id="UP001055108">
    <property type="component" value="Unassembled WGS sequence"/>
</dbReference>
<dbReference type="Pfam" id="PF00072">
    <property type="entry name" value="Response_reg"/>
    <property type="match status" value="1"/>
</dbReference>
<organism evidence="6 7">
    <name type="scientific">Methylobacterium gregans</name>
    <dbReference type="NCBI Taxonomy" id="374424"/>
    <lineage>
        <taxon>Bacteria</taxon>
        <taxon>Pseudomonadati</taxon>
        <taxon>Pseudomonadota</taxon>
        <taxon>Alphaproteobacteria</taxon>
        <taxon>Hyphomicrobiales</taxon>
        <taxon>Methylobacteriaceae</taxon>
        <taxon>Methylobacterium</taxon>
    </lineage>
</organism>
<keyword evidence="3" id="KW-0804">Transcription</keyword>
<protein>
    <submittedName>
        <fullName evidence="6">Sensor kinase CckA</fullName>
    </submittedName>
</protein>
<evidence type="ECO:0000256" key="2">
    <source>
        <dbReference type="ARBA" id="ARBA00023015"/>
    </source>
</evidence>
<proteinExistence type="predicted"/>
<dbReference type="GO" id="GO:0016301">
    <property type="term" value="F:kinase activity"/>
    <property type="evidence" value="ECO:0007669"/>
    <property type="project" value="UniProtKB-KW"/>
</dbReference>
<dbReference type="EMBL" id="BPQM01000076">
    <property type="protein sequence ID" value="GJD79901.1"/>
    <property type="molecule type" value="Genomic_DNA"/>
</dbReference>
<name>A0AA37HQL3_9HYPH</name>
<keyword evidence="6" id="KW-0418">Kinase</keyword>
<keyword evidence="1 4" id="KW-0597">Phosphoprotein</keyword>
<dbReference type="InterPro" id="IPR001789">
    <property type="entry name" value="Sig_transdc_resp-reg_receiver"/>
</dbReference>
<accession>A0AA37HQL3</accession>
<dbReference type="InterPro" id="IPR011006">
    <property type="entry name" value="CheY-like_superfamily"/>
</dbReference>
<comment type="caution">
    <text evidence="6">The sequence shown here is derived from an EMBL/GenBank/DDBJ whole genome shotgun (WGS) entry which is preliminary data.</text>
</comment>
<dbReference type="PANTHER" id="PTHR44591">
    <property type="entry name" value="STRESS RESPONSE REGULATOR PROTEIN 1"/>
    <property type="match status" value="1"/>
</dbReference>
<dbReference type="GO" id="GO:0000160">
    <property type="term" value="P:phosphorelay signal transduction system"/>
    <property type="evidence" value="ECO:0007669"/>
    <property type="project" value="InterPro"/>
</dbReference>
<keyword evidence="2" id="KW-0805">Transcription regulation</keyword>
<keyword evidence="6" id="KW-0808">Transferase</keyword>
<gene>
    <name evidence="6" type="primary">cckA_3</name>
    <name evidence="6" type="ORF">NBEOAGPD_3132</name>
</gene>
<evidence type="ECO:0000313" key="6">
    <source>
        <dbReference type="EMBL" id="GJD79901.1"/>
    </source>
</evidence>
<dbReference type="Gene3D" id="3.40.50.2300">
    <property type="match status" value="1"/>
</dbReference>
<dbReference type="PROSITE" id="PS50110">
    <property type="entry name" value="RESPONSE_REGULATORY"/>
    <property type="match status" value="1"/>
</dbReference>
<feature type="modified residue" description="4-aspartylphosphate" evidence="4">
    <location>
        <position position="39"/>
    </location>
</feature>
<dbReference type="SUPFAM" id="SSF52172">
    <property type="entry name" value="CheY-like"/>
    <property type="match status" value="1"/>
</dbReference>
<dbReference type="PANTHER" id="PTHR44591:SF3">
    <property type="entry name" value="RESPONSE REGULATORY DOMAIN-CONTAINING PROTEIN"/>
    <property type="match status" value="1"/>
</dbReference>
<dbReference type="SMART" id="SM00448">
    <property type="entry name" value="REC"/>
    <property type="match status" value="1"/>
</dbReference>
<feature type="domain" description="Response regulatory" evidence="5">
    <location>
        <begin position="1"/>
        <end position="99"/>
    </location>
</feature>
<evidence type="ECO:0000256" key="1">
    <source>
        <dbReference type="ARBA" id="ARBA00022553"/>
    </source>
</evidence>
<reference evidence="6" key="2">
    <citation type="submission" date="2021-08" db="EMBL/GenBank/DDBJ databases">
        <authorList>
            <person name="Tani A."/>
            <person name="Ola A."/>
            <person name="Ogura Y."/>
            <person name="Katsura K."/>
            <person name="Hayashi T."/>
        </authorList>
    </citation>
    <scope>NUCLEOTIDE SEQUENCE</scope>
    <source>
        <strain evidence="6">NBRC 103626</strain>
    </source>
</reference>
<keyword evidence="7" id="KW-1185">Reference proteome</keyword>
<dbReference type="AlphaFoldDB" id="A0AA37HQL3"/>
<reference evidence="6" key="1">
    <citation type="journal article" date="2016" name="Front. Microbiol.">
        <title>Genome Sequence of the Piezophilic, Mesophilic Sulfate-Reducing Bacterium Desulfovibrio indicus J2T.</title>
        <authorList>
            <person name="Cao J."/>
            <person name="Maignien L."/>
            <person name="Shao Z."/>
            <person name="Alain K."/>
            <person name="Jebbar M."/>
        </authorList>
    </citation>
    <scope>NUCLEOTIDE SEQUENCE</scope>
    <source>
        <strain evidence="6">NBRC 103626</strain>
    </source>
</reference>
<dbReference type="InterPro" id="IPR050595">
    <property type="entry name" value="Bact_response_regulator"/>
</dbReference>
<evidence type="ECO:0000256" key="3">
    <source>
        <dbReference type="ARBA" id="ARBA00023163"/>
    </source>
</evidence>
<evidence type="ECO:0000259" key="5">
    <source>
        <dbReference type="PROSITE" id="PS50110"/>
    </source>
</evidence>